<dbReference type="PIRSF" id="PIRSF037090">
    <property type="entry name" value="Iontro_Glu-like_rcpt_pln"/>
    <property type="match status" value="1"/>
</dbReference>
<keyword evidence="6 15" id="KW-1133">Transmembrane helix</keyword>
<evidence type="ECO:0000256" key="11">
    <source>
        <dbReference type="ARBA" id="ARBA00023286"/>
    </source>
</evidence>
<evidence type="ECO:0000313" key="18">
    <source>
        <dbReference type="EMBL" id="CAI9118166.1"/>
    </source>
</evidence>
<comment type="function">
    <text evidence="13">Glutamate-gated receptor that probably acts as non-selective cation channel.</text>
</comment>
<keyword evidence="12 13" id="KW-0407">Ion channel</keyword>
<dbReference type="Pfam" id="PF01094">
    <property type="entry name" value="ANF_receptor"/>
    <property type="match status" value="1"/>
</dbReference>
<comment type="subcellular location">
    <subcellularLocation>
        <location evidence="1">Membrane</location>
        <topology evidence="1">Multi-pass membrane protein</topology>
    </subcellularLocation>
</comment>
<evidence type="ECO:0000256" key="13">
    <source>
        <dbReference type="PIRNR" id="PIRNR037090"/>
    </source>
</evidence>
<dbReference type="InterPro" id="IPR001320">
    <property type="entry name" value="Iontro_rcpt_C"/>
</dbReference>
<dbReference type="Gene3D" id="3.40.190.10">
    <property type="entry name" value="Periplasmic binding protein-like II"/>
    <property type="match status" value="2"/>
</dbReference>
<dbReference type="Pfam" id="PF00060">
    <property type="entry name" value="Lig_chan"/>
    <property type="match status" value="1"/>
</dbReference>
<keyword evidence="7 13" id="KW-0406">Ion transport</keyword>
<dbReference type="InterPro" id="IPR017103">
    <property type="entry name" value="Iontropic_Glu_rcpt_pln"/>
</dbReference>
<dbReference type="InterPro" id="IPR015683">
    <property type="entry name" value="Ionotropic_Glu_rcpt"/>
</dbReference>
<feature type="chain" id="PRO_5043942606" description="Glutamate receptor" evidence="16">
    <location>
        <begin position="34"/>
        <end position="932"/>
    </location>
</feature>
<gene>
    <name evidence="18" type="ORF">OLC1_LOCUS24099</name>
</gene>
<sequence>MAFQLICKSKVGRCRNSFLVCFLLTWLSSVAIAKKYEPTNIGAIIDVDSRIGKEQQIALKIAVQGFNDLPSNDQRLVLHFKNNSDNPMQAVSAAEQLIRENQVKVIIGLKTWEQSVMVADVGKGDEVPVLSLASSSNRPLFMQQRWPFLMPMVPNISDQITCISEVIGSYNWRKVVAIYEDNTYAGDSELIAVLSRALQQVDAEIESHLVLPPLSSVPDPEGMIRDEVANLIRSQSRVFVVLRSSLSLASYLFKEAKKIGLMCRDSVWIISNSLSDLLDSVEPSSISYMQGAIGIKNFYSENTAPFQRFKYEFKRNFRAEYPDEHNSEPGIHALRAYDAITAVSKAVMESLNEDNKNHSTSLLRMVQSSNFTGLSGDVRFQGNAISGESVFSIVNVVGKSYKELGFWSPSFSFTNSSLGQSGKANISAVSRVRSMQDLTSLVNWPGELNRIPKGWAMPTDVAPMKIGIPGRTTFDKFVKVDWADWTNNRKEPTGFCIDVFQEALKIVEEEYTLFYEFVPYNGSYDELVDCVYNKTFGAAVGDITILENRSKYVDFTHPFAESGLSMMVKVEQEDHRAWMFMKPFTFNMWVATFSIMFYTMFVVWFMEHQTNPEFRGPWKDQLGTAMWFTFSTLFFAHKEQIRSHYSKAVLVVWLFLVFVLTSSYTASLTSMLTIPRLKPNVTDIEWIRRTNAPVGCDIDSFVKDYVQNVLELKNIETIDSPDSYSMKFDSGNITAAFIELPYQKVFLSEHCNDYTVTGPTYRFGGQGFVFQKGSPIARDFSKAILRLMENGKLEKLQGDLLDSSMNCSSTASDDSKTESLHFESFWGLFLISGSTSTICLLIFVARLWKTKTKWHQNGDVVDHQGGGSKGIKGIVDMVVDLTPYSLRSGSIGRSMGRDGKVAQRWSSSRWDLVSPVDPSEHFQASRGGLKTV</sequence>
<dbReference type="FunFam" id="1.10.287.70:FF:000172">
    <property type="entry name" value="Glutamate receptor"/>
    <property type="match status" value="1"/>
</dbReference>
<evidence type="ECO:0000256" key="1">
    <source>
        <dbReference type="ARBA" id="ARBA00004141"/>
    </source>
</evidence>
<evidence type="ECO:0000256" key="7">
    <source>
        <dbReference type="ARBA" id="ARBA00023065"/>
    </source>
</evidence>
<comment type="similarity">
    <text evidence="2 13">Belongs to the glutamate-gated ion channel (TC 1.A.10.1) family.</text>
</comment>
<dbReference type="CDD" id="cd19990">
    <property type="entry name" value="PBP1_GABAb_receptor_plant"/>
    <property type="match status" value="1"/>
</dbReference>
<dbReference type="GO" id="GO:0016020">
    <property type="term" value="C:membrane"/>
    <property type="evidence" value="ECO:0007669"/>
    <property type="project" value="UniProtKB-SubCell"/>
</dbReference>
<dbReference type="Pfam" id="PF10613">
    <property type="entry name" value="Lig_chan-Glu_bd"/>
    <property type="match status" value="1"/>
</dbReference>
<dbReference type="SUPFAM" id="SSF53850">
    <property type="entry name" value="Periplasmic binding protein-like II"/>
    <property type="match status" value="1"/>
</dbReference>
<dbReference type="FunFam" id="3.40.50.2300:FF:000188">
    <property type="entry name" value="Glutamate receptor"/>
    <property type="match status" value="1"/>
</dbReference>
<feature type="disulfide bond" evidence="14">
    <location>
        <begin position="751"/>
        <end position="807"/>
    </location>
</feature>
<keyword evidence="11 13" id="KW-1071">Ligand-gated ion channel</keyword>
<dbReference type="Proteomes" id="UP001161247">
    <property type="component" value="Chromosome 9"/>
</dbReference>
<dbReference type="InterPro" id="IPR019594">
    <property type="entry name" value="Glu/Gly-bd"/>
</dbReference>
<evidence type="ECO:0000256" key="3">
    <source>
        <dbReference type="ARBA" id="ARBA00022448"/>
    </source>
</evidence>
<evidence type="ECO:0000256" key="6">
    <source>
        <dbReference type="ARBA" id="ARBA00022989"/>
    </source>
</evidence>
<evidence type="ECO:0000256" key="9">
    <source>
        <dbReference type="ARBA" id="ARBA00023170"/>
    </source>
</evidence>
<keyword evidence="5 16" id="KW-0732">Signal</keyword>
<dbReference type="InterPro" id="IPR001828">
    <property type="entry name" value="ANF_lig-bd_rcpt"/>
</dbReference>
<protein>
    <recommendedName>
        <fullName evidence="13">Glutamate receptor</fullName>
    </recommendedName>
</protein>
<evidence type="ECO:0000259" key="17">
    <source>
        <dbReference type="SMART" id="SM00079"/>
    </source>
</evidence>
<name>A0AAV1EEQ1_OLDCO</name>
<dbReference type="GO" id="GO:0015276">
    <property type="term" value="F:ligand-gated monoatomic ion channel activity"/>
    <property type="evidence" value="ECO:0007669"/>
    <property type="project" value="InterPro"/>
</dbReference>
<dbReference type="InterPro" id="IPR028082">
    <property type="entry name" value="Peripla_BP_I"/>
</dbReference>
<keyword evidence="8 13" id="KW-0472">Membrane</keyword>
<evidence type="ECO:0000256" key="2">
    <source>
        <dbReference type="ARBA" id="ARBA00008685"/>
    </source>
</evidence>
<feature type="transmembrane region" description="Helical" evidence="15">
    <location>
        <begin position="648"/>
        <end position="666"/>
    </location>
</feature>
<keyword evidence="14" id="KW-1015">Disulfide bond</keyword>
<dbReference type="FunFam" id="3.40.190.10:FF:000054">
    <property type="entry name" value="Glutamate receptor"/>
    <property type="match status" value="1"/>
</dbReference>
<reference evidence="18" key="1">
    <citation type="submission" date="2023-03" db="EMBL/GenBank/DDBJ databases">
        <authorList>
            <person name="Julca I."/>
        </authorList>
    </citation>
    <scope>NUCLEOTIDE SEQUENCE</scope>
</reference>
<keyword evidence="9 13" id="KW-0675">Receptor</keyword>
<keyword evidence="3 13" id="KW-0813">Transport</keyword>
<dbReference type="InterPro" id="IPR044440">
    <property type="entry name" value="GABAb_receptor_plant_PBP1"/>
</dbReference>
<feature type="transmembrane region" description="Helical" evidence="15">
    <location>
        <begin position="825"/>
        <end position="848"/>
    </location>
</feature>
<evidence type="ECO:0000256" key="15">
    <source>
        <dbReference type="SAM" id="Phobius"/>
    </source>
</evidence>
<feature type="domain" description="Ionotropic glutamate receptor C-terminal" evidence="17">
    <location>
        <begin position="465"/>
        <end position="803"/>
    </location>
</feature>
<dbReference type="Gene3D" id="1.10.287.70">
    <property type="match status" value="1"/>
</dbReference>
<dbReference type="AlphaFoldDB" id="A0AAV1EEQ1"/>
<dbReference type="Gene3D" id="3.40.50.2300">
    <property type="match status" value="3"/>
</dbReference>
<dbReference type="EMBL" id="OX459126">
    <property type="protein sequence ID" value="CAI9118166.1"/>
    <property type="molecule type" value="Genomic_DNA"/>
</dbReference>
<dbReference type="CDD" id="cd13686">
    <property type="entry name" value="GluR_Plant"/>
    <property type="match status" value="1"/>
</dbReference>
<evidence type="ECO:0000313" key="19">
    <source>
        <dbReference type="Proteomes" id="UP001161247"/>
    </source>
</evidence>
<evidence type="ECO:0000256" key="5">
    <source>
        <dbReference type="ARBA" id="ARBA00022729"/>
    </source>
</evidence>
<proteinExistence type="inferred from homology"/>
<evidence type="ECO:0000256" key="12">
    <source>
        <dbReference type="ARBA" id="ARBA00023303"/>
    </source>
</evidence>
<dbReference type="SMART" id="SM00079">
    <property type="entry name" value="PBPe"/>
    <property type="match status" value="1"/>
</dbReference>
<feature type="signal peptide" evidence="16">
    <location>
        <begin position="1"/>
        <end position="33"/>
    </location>
</feature>
<accession>A0AAV1EEQ1</accession>
<evidence type="ECO:0000256" key="14">
    <source>
        <dbReference type="PIRSR" id="PIRSR037090-50"/>
    </source>
</evidence>
<dbReference type="PANTHER" id="PTHR18966">
    <property type="entry name" value="IONOTROPIC GLUTAMATE RECEPTOR"/>
    <property type="match status" value="1"/>
</dbReference>
<dbReference type="SUPFAM" id="SSF53822">
    <property type="entry name" value="Periplasmic binding protein-like I"/>
    <property type="match status" value="1"/>
</dbReference>
<keyword evidence="19" id="KW-1185">Reference proteome</keyword>
<evidence type="ECO:0000256" key="16">
    <source>
        <dbReference type="SAM" id="SignalP"/>
    </source>
</evidence>
<feature type="transmembrane region" description="Helical" evidence="15">
    <location>
        <begin position="586"/>
        <end position="606"/>
    </location>
</feature>
<evidence type="ECO:0000256" key="10">
    <source>
        <dbReference type="ARBA" id="ARBA00023180"/>
    </source>
</evidence>
<keyword evidence="4 15" id="KW-0812">Transmembrane</keyword>
<evidence type="ECO:0000256" key="4">
    <source>
        <dbReference type="ARBA" id="ARBA00022692"/>
    </source>
</evidence>
<keyword evidence="10" id="KW-0325">Glycoprotein</keyword>
<evidence type="ECO:0000256" key="8">
    <source>
        <dbReference type="ARBA" id="ARBA00023136"/>
    </source>
</evidence>
<organism evidence="18 19">
    <name type="scientific">Oldenlandia corymbosa var. corymbosa</name>
    <dbReference type="NCBI Taxonomy" id="529605"/>
    <lineage>
        <taxon>Eukaryota</taxon>
        <taxon>Viridiplantae</taxon>
        <taxon>Streptophyta</taxon>
        <taxon>Embryophyta</taxon>
        <taxon>Tracheophyta</taxon>
        <taxon>Spermatophyta</taxon>
        <taxon>Magnoliopsida</taxon>
        <taxon>eudicotyledons</taxon>
        <taxon>Gunneridae</taxon>
        <taxon>Pentapetalae</taxon>
        <taxon>asterids</taxon>
        <taxon>lamiids</taxon>
        <taxon>Gentianales</taxon>
        <taxon>Rubiaceae</taxon>
        <taxon>Rubioideae</taxon>
        <taxon>Spermacoceae</taxon>
        <taxon>Hedyotis-Oldenlandia complex</taxon>
        <taxon>Oldenlandia</taxon>
    </lineage>
</organism>